<dbReference type="Pfam" id="PF10025">
    <property type="entry name" value="DUF2267"/>
    <property type="match status" value="1"/>
</dbReference>
<gene>
    <name evidence="1" type="ORF">Spa2297_14055</name>
</gene>
<proteinExistence type="predicted"/>
<dbReference type="EMBL" id="CP015866">
    <property type="protein sequence ID" value="ANJ08017.1"/>
    <property type="molecule type" value="Genomic_DNA"/>
</dbReference>
<sequence>MTETGFSSFDTMVDKANRLLREIEEANGWPKERRKQSYAALRAVLHRLRDRLSVDGAAHFGAQLPTLIRGVYYDGWKPAETPVKLSGEDFLQRVRDDFPYAVDGGVERVVHTVLEVLERHVSEGEWNHLKSGLPKSLASVLP</sequence>
<evidence type="ECO:0000313" key="2">
    <source>
        <dbReference type="Proteomes" id="UP000078468"/>
    </source>
</evidence>
<dbReference type="GeneID" id="91306015"/>
<dbReference type="InterPro" id="IPR038282">
    <property type="entry name" value="DUF2267_sf"/>
</dbReference>
<protein>
    <submittedName>
        <fullName evidence="1">Uncharacterized protein</fullName>
    </submittedName>
</protein>
<dbReference type="InterPro" id="IPR018727">
    <property type="entry name" value="DUF2267"/>
</dbReference>
<dbReference type="Gene3D" id="1.10.490.110">
    <property type="entry name" value="Uncharacterized conserved protein DUF2267"/>
    <property type="match status" value="1"/>
</dbReference>
<organism evidence="1 2">
    <name type="scientific">Streptomyces parvulus</name>
    <dbReference type="NCBI Taxonomy" id="146923"/>
    <lineage>
        <taxon>Bacteria</taxon>
        <taxon>Bacillati</taxon>
        <taxon>Actinomycetota</taxon>
        <taxon>Actinomycetes</taxon>
        <taxon>Kitasatosporales</taxon>
        <taxon>Streptomycetaceae</taxon>
        <taxon>Streptomyces</taxon>
    </lineage>
</organism>
<dbReference type="Proteomes" id="UP000078468">
    <property type="component" value="Chromosome"/>
</dbReference>
<reference evidence="1 2" key="1">
    <citation type="submission" date="2016-05" db="EMBL/GenBank/DDBJ databases">
        <title>Non-Contiguous Finished Genome Sequence of Streptomyces parvulus 2297 Integrated Site-Specifically with Actinophage R4.</title>
        <authorList>
            <person name="Nishizawa T."/>
            <person name="Miura T."/>
            <person name="Harada C."/>
            <person name="Guo Y."/>
            <person name="Narisawa K."/>
            <person name="Ohta H."/>
            <person name="Takahashi H."/>
            <person name="Shirai M."/>
        </authorList>
    </citation>
    <scope>NUCLEOTIDE SEQUENCE [LARGE SCALE GENOMIC DNA]</scope>
    <source>
        <strain evidence="1 2">2297</strain>
    </source>
</reference>
<dbReference type="RefSeq" id="WP_064728399.1">
    <property type="nucleotide sequence ID" value="NZ_BMRX01000008.1"/>
</dbReference>
<dbReference type="KEGG" id="spav:Spa2297_14055"/>
<evidence type="ECO:0000313" key="1">
    <source>
        <dbReference type="EMBL" id="ANJ08017.1"/>
    </source>
</evidence>
<dbReference type="AlphaFoldDB" id="A0A191UZB1"/>
<accession>A0A191UZB1</accession>
<name>A0A191UZB1_9ACTN</name>